<sequence>MAVECIHCGNFVEKGPGVCAVCGGRLVERRKTASIEESGSLMKWSWNDLRNNCQEWFAFHPAEALIFKALLALLGVMFAVTVYLSF</sequence>
<dbReference type="STRING" id="1266370.NITGR_380005"/>
<organism evidence="2 3">
    <name type="scientific">Nitrospina gracilis (strain 3/211)</name>
    <dbReference type="NCBI Taxonomy" id="1266370"/>
    <lineage>
        <taxon>Bacteria</taxon>
        <taxon>Pseudomonadati</taxon>
        <taxon>Nitrospinota/Tectimicrobiota group</taxon>
        <taxon>Nitrospinota</taxon>
        <taxon>Nitrospinia</taxon>
        <taxon>Nitrospinales</taxon>
        <taxon>Nitrospinaceae</taxon>
        <taxon>Nitrospina</taxon>
    </lineage>
</organism>
<keyword evidence="1" id="KW-1133">Transmembrane helix</keyword>
<keyword evidence="1" id="KW-0472">Membrane</keyword>
<evidence type="ECO:0000313" key="2">
    <source>
        <dbReference type="EMBL" id="CCQ90764.1"/>
    </source>
</evidence>
<proteinExistence type="predicted"/>
<dbReference type="HOGENOM" id="CLU_2494737_0_0_0"/>
<protein>
    <submittedName>
        <fullName evidence="2">Uncharacterized protein</fullName>
    </submittedName>
</protein>
<accession>M1YJV9</accession>
<gene>
    <name evidence="2" type="ORF">NITGR_380005</name>
</gene>
<keyword evidence="3" id="KW-1185">Reference proteome</keyword>
<reference evidence="2 3" key="1">
    <citation type="journal article" date="2013" name="Front. Microbiol.">
        <title>The genome of Nitrospina gracilis illuminates the metabolism and evolution of the major marine nitrite oxidizer.</title>
        <authorList>
            <person name="Luecker S."/>
            <person name="Nowka B."/>
            <person name="Rattei T."/>
            <person name="Spieck E."/>
            <person name="and Daims H."/>
        </authorList>
    </citation>
    <scope>NUCLEOTIDE SEQUENCE [LARGE SCALE GENOMIC DNA]</scope>
    <source>
        <strain evidence="2 3">3/211</strain>
    </source>
</reference>
<name>M1YJV9_NITG3</name>
<comment type="caution">
    <text evidence="2">The sequence shown here is derived from an EMBL/GenBank/DDBJ whole genome shotgun (WGS) entry which is preliminary data.</text>
</comment>
<feature type="transmembrane region" description="Helical" evidence="1">
    <location>
        <begin position="65"/>
        <end position="84"/>
    </location>
</feature>
<dbReference type="InParanoid" id="M1YJV9"/>
<keyword evidence="1" id="KW-0812">Transmembrane</keyword>
<dbReference type="Proteomes" id="UP000011704">
    <property type="component" value="Unassembled WGS sequence"/>
</dbReference>
<dbReference type="AlphaFoldDB" id="M1YJV9"/>
<evidence type="ECO:0000256" key="1">
    <source>
        <dbReference type="SAM" id="Phobius"/>
    </source>
</evidence>
<evidence type="ECO:0000313" key="3">
    <source>
        <dbReference type="Proteomes" id="UP000011704"/>
    </source>
</evidence>
<dbReference type="EMBL" id="CAQJ01000042">
    <property type="protein sequence ID" value="CCQ90764.1"/>
    <property type="molecule type" value="Genomic_DNA"/>
</dbReference>